<sequence>MDSHSIPISRRARLGVIVPSSNTTLEPLTQQMIISLAQKGIEASLHFARFRVTKIELSDDSNSQFTLESMLEAAGLLADAKVDIIGWSGTSAAWLRFSSDETLCQMIENTTGIPATSSVLAMRDILLLHGVAPEIGLVTPYVTEVNAAIRDNFATQGLSIGGTRSQCSGLTSNFDFAGVQEKDLDDMVAQVVKNGAQVILIMCTNLAAAQRAIFWERKYSVTVLDSVATVLYGMLRQLGMETSGLASEWGSLFSIEAEPVHDT</sequence>
<dbReference type="InterPro" id="IPR053714">
    <property type="entry name" value="Iso_Racemase_Enz_sf"/>
</dbReference>
<dbReference type="OrthoDB" id="414270at2759"/>
<dbReference type="Gene3D" id="3.40.50.12500">
    <property type="match status" value="1"/>
</dbReference>
<dbReference type="EMBL" id="JAAOAQ010000260">
    <property type="protein sequence ID" value="KAF5559283.1"/>
    <property type="molecule type" value="Genomic_DNA"/>
</dbReference>
<dbReference type="PIRSF" id="PIRSF015736">
    <property type="entry name" value="MI"/>
    <property type="match status" value="1"/>
</dbReference>
<dbReference type="InterPro" id="IPR026286">
    <property type="entry name" value="MaiA/AMDase"/>
</dbReference>
<dbReference type="Pfam" id="PF17645">
    <property type="entry name" value="Amdase"/>
    <property type="match status" value="1"/>
</dbReference>
<dbReference type="PANTHER" id="PTHR40267">
    <property type="entry name" value="BLR3294 PROTEIN"/>
    <property type="match status" value="1"/>
</dbReference>
<dbReference type="GO" id="GO:0016853">
    <property type="term" value="F:isomerase activity"/>
    <property type="evidence" value="ECO:0007669"/>
    <property type="project" value="UniProtKB-KW"/>
</dbReference>
<accession>A0A8H5NBZ8</accession>
<dbReference type="AlphaFoldDB" id="A0A8H5NBZ8"/>
<protein>
    <submittedName>
        <fullName evidence="1">Maleate isomerase</fullName>
    </submittedName>
</protein>
<evidence type="ECO:0000313" key="2">
    <source>
        <dbReference type="Proteomes" id="UP000582016"/>
    </source>
</evidence>
<name>A0A8H5NBZ8_9HYPO</name>
<gene>
    <name evidence="1" type="ORF">FPHYL_7122</name>
</gene>
<dbReference type="Proteomes" id="UP000582016">
    <property type="component" value="Unassembled WGS sequence"/>
</dbReference>
<keyword evidence="1" id="KW-0413">Isomerase</keyword>
<proteinExistence type="predicted"/>
<organism evidence="1 2">
    <name type="scientific">Fusarium phyllophilum</name>
    <dbReference type="NCBI Taxonomy" id="47803"/>
    <lineage>
        <taxon>Eukaryota</taxon>
        <taxon>Fungi</taxon>
        <taxon>Dikarya</taxon>
        <taxon>Ascomycota</taxon>
        <taxon>Pezizomycotina</taxon>
        <taxon>Sordariomycetes</taxon>
        <taxon>Hypocreomycetidae</taxon>
        <taxon>Hypocreales</taxon>
        <taxon>Nectriaceae</taxon>
        <taxon>Fusarium</taxon>
        <taxon>Fusarium fujikuroi species complex</taxon>
    </lineage>
</organism>
<keyword evidence="2" id="KW-1185">Reference proteome</keyword>
<comment type="caution">
    <text evidence="1">The sequence shown here is derived from an EMBL/GenBank/DDBJ whole genome shotgun (WGS) entry which is preliminary data.</text>
</comment>
<reference evidence="1 2" key="1">
    <citation type="submission" date="2020-05" db="EMBL/GenBank/DDBJ databases">
        <title>Identification and distribution of gene clusters putatively required for synthesis of sphingolipid metabolism inhibitors in phylogenetically diverse species of the filamentous fungus Fusarium.</title>
        <authorList>
            <person name="Kim H.-S."/>
            <person name="Busman M."/>
            <person name="Brown D.W."/>
            <person name="Divon H."/>
            <person name="Uhlig S."/>
            <person name="Proctor R.H."/>
        </authorList>
    </citation>
    <scope>NUCLEOTIDE SEQUENCE [LARGE SCALE GENOMIC DNA]</scope>
    <source>
        <strain evidence="1 2">NRRL 13617</strain>
    </source>
</reference>
<dbReference type="PANTHER" id="PTHR40267:SF1">
    <property type="entry name" value="BLR3294 PROTEIN"/>
    <property type="match status" value="1"/>
</dbReference>
<evidence type="ECO:0000313" key="1">
    <source>
        <dbReference type="EMBL" id="KAF5559283.1"/>
    </source>
</evidence>